<dbReference type="Pfam" id="PF02517">
    <property type="entry name" value="Rce1-like"/>
    <property type="match status" value="1"/>
</dbReference>
<gene>
    <name evidence="3" type="ORF">METZ01_LOCUS35296</name>
</gene>
<dbReference type="InterPro" id="IPR003675">
    <property type="entry name" value="Rce1/LyrA-like_dom"/>
</dbReference>
<keyword evidence="1" id="KW-0812">Transmembrane</keyword>
<organism evidence="3">
    <name type="scientific">marine metagenome</name>
    <dbReference type="NCBI Taxonomy" id="408172"/>
    <lineage>
        <taxon>unclassified sequences</taxon>
        <taxon>metagenomes</taxon>
        <taxon>ecological metagenomes</taxon>
    </lineage>
</organism>
<keyword evidence="1" id="KW-0472">Membrane</keyword>
<dbReference type="GO" id="GO:0080120">
    <property type="term" value="P:CAAX-box protein maturation"/>
    <property type="evidence" value="ECO:0007669"/>
    <property type="project" value="UniProtKB-ARBA"/>
</dbReference>
<evidence type="ECO:0000313" key="3">
    <source>
        <dbReference type="EMBL" id="SUZ82442.1"/>
    </source>
</evidence>
<feature type="transmembrane region" description="Helical" evidence="1">
    <location>
        <begin position="110"/>
        <end position="136"/>
    </location>
</feature>
<evidence type="ECO:0000259" key="2">
    <source>
        <dbReference type="Pfam" id="PF02517"/>
    </source>
</evidence>
<accession>A0A381QST0</accession>
<feature type="non-terminal residue" evidence="3">
    <location>
        <position position="1"/>
    </location>
</feature>
<protein>
    <recommendedName>
        <fullName evidence="2">CAAX prenyl protease 2/Lysostaphin resistance protein A-like domain-containing protein</fullName>
    </recommendedName>
</protein>
<dbReference type="GO" id="GO:0004175">
    <property type="term" value="F:endopeptidase activity"/>
    <property type="evidence" value="ECO:0007669"/>
    <property type="project" value="UniProtKB-ARBA"/>
</dbReference>
<feature type="transmembrane region" description="Helical" evidence="1">
    <location>
        <begin position="148"/>
        <end position="165"/>
    </location>
</feature>
<feature type="transmembrane region" description="Helical" evidence="1">
    <location>
        <begin position="39"/>
        <end position="58"/>
    </location>
</feature>
<feature type="transmembrane region" description="Helical" evidence="1">
    <location>
        <begin position="177"/>
        <end position="193"/>
    </location>
</feature>
<dbReference type="EMBL" id="UINC01001507">
    <property type="protein sequence ID" value="SUZ82442.1"/>
    <property type="molecule type" value="Genomic_DNA"/>
</dbReference>
<reference evidence="3" key="1">
    <citation type="submission" date="2018-05" db="EMBL/GenBank/DDBJ databases">
        <authorList>
            <person name="Lanie J.A."/>
            <person name="Ng W.-L."/>
            <person name="Kazmierczak K.M."/>
            <person name="Andrzejewski T.M."/>
            <person name="Davidsen T.M."/>
            <person name="Wayne K.J."/>
            <person name="Tettelin H."/>
            <person name="Glass J.I."/>
            <person name="Rusch D."/>
            <person name="Podicherti R."/>
            <person name="Tsui H.-C.T."/>
            <person name="Winkler M.E."/>
        </authorList>
    </citation>
    <scope>NUCLEOTIDE SEQUENCE</scope>
</reference>
<feature type="domain" description="CAAX prenyl protease 2/Lysostaphin resistance protein A-like" evidence="2">
    <location>
        <begin position="106"/>
        <end position="209"/>
    </location>
</feature>
<feature type="transmembrane region" description="Helical" evidence="1">
    <location>
        <begin position="70"/>
        <end position="90"/>
    </location>
</feature>
<dbReference type="AlphaFoldDB" id="A0A381QST0"/>
<proteinExistence type="predicted"/>
<evidence type="ECO:0000256" key="1">
    <source>
        <dbReference type="SAM" id="Phobius"/>
    </source>
</evidence>
<sequence>PFFAIYEVMVLFLSRDEMVTLRNGADVLLRQFLALFGEWGFYILSISFIVIFLTVFLLQKKNWNITVVKSDYLLFMLAEGIFWGFILYLLMRYVPALLMFPSGKDLIRQVVLAIGAGLYEEFVFRVVAVTAVSQLFKLVFMWKKNWRLVMSVITCAALFSGFHFVGPYGDTFDVSVFLYRLFAGTLLGTLYVVRGFGIVAYTHMIYDFIVLFGLTVTLP</sequence>
<name>A0A381QST0_9ZZZZ</name>
<keyword evidence="1" id="KW-1133">Transmembrane helix</keyword>